<sequence length="245" mass="26795">MYNIHPDRRVNSNNPDNSSRNDNYLSYGLIEGHVVHQPGKYGWGAFAGYWEGEMDDGEHALFPDSDIDKVEKHYLGLEALMKLEGADLFAPIGYTDTVGSDFSNTTSEGTDFRQIRDRVFAAIGGDFYATDRLVLNGRLARVFRESSDSGNAIVPVDFTGLNAEFGAEYQPSTLPLTLTGGVGYSYGRFSGSNSDDEVANTVYAYVGLTYWIGGGGLAENRRKLLPVRALDYLVSAETMAVGPLN</sequence>
<accession>A0ABX2PM22</accession>
<dbReference type="Proteomes" id="UP000630805">
    <property type="component" value="Unassembled WGS sequence"/>
</dbReference>
<organism evidence="1 2">
    <name type="scientific">Ruegeria haliotis</name>
    <dbReference type="NCBI Taxonomy" id="2747601"/>
    <lineage>
        <taxon>Bacteria</taxon>
        <taxon>Pseudomonadati</taxon>
        <taxon>Pseudomonadota</taxon>
        <taxon>Alphaproteobacteria</taxon>
        <taxon>Rhodobacterales</taxon>
        <taxon>Roseobacteraceae</taxon>
        <taxon>Ruegeria</taxon>
    </lineage>
</organism>
<evidence type="ECO:0000313" key="1">
    <source>
        <dbReference type="EMBL" id="NVO54830.1"/>
    </source>
</evidence>
<protein>
    <submittedName>
        <fullName evidence="1">Uncharacterized protein</fullName>
    </submittedName>
</protein>
<evidence type="ECO:0000313" key="2">
    <source>
        <dbReference type="Proteomes" id="UP000630805"/>
    </source>
</evidence>
<gene>
    <name evidence="1" type="ORF">HW561_03390</name>
</gene>
<proteinExistence type="predicted"/>
<dbReference type="RefSeq" id="WP_176861795.1">
    <property type="nucleotide sequence ID" value="NZ_JABXWT010000001.1"/>
</dbReference>
<dbReference type="EMBL" id="JABXWT010000001">
    <property type="protein sequence ID" value="NVO54830.1"/>
    <property type="molecule type" value="Genomic_DNA"/>
</dbReference>
<keyword evidence="2" id="KW-1185">Reference proteome</keyword>
<name>A0ABX2PM22_9RHOB</name>
<comment type="caution">
    <text evidence="1">The sequence shown here is derived from an EMBL/GenBank/DDBJ whole genome shotgun (WGS) entry which is preliminary data.</text>
</comment>
<reference evidence="1 2" key="1">
    <citation type="submission" date="2020-06" db="EMBL/GenBank/DDBJ databases">
        <authorList>
            <person name="Cao W.R."/>
        </authorList>
    </citation>
    <scope>NUCLEOTIDE SEQUENCE [LARGE SCALE GENOMIC DNA]</scope>
    <source>
        <strain evidence="1 2">B1Z28</strain>
    </source>
</reference>